<dbReference type="InterPro" id="IPR021109">
    <property type="entry name" value="Peptidase_aspartic_dom_sf"/>
</dbReference>
<dbReference type="PANTHER" id="PTHR46148">
    <property type="entry name" value="CHROMO DOMAIN-CONTAINING PROTEIN"/>
    <property type="match status" value="1"/>
</dbReference>
<feature type="compositionally biased region" description="Low complexity" evidence="1">
    <location>
        <begin position="216"/>
        <end position="231"/>
    </location>
</feature>
<dbReference type="InterPro" id="IPR043502">
    <property type="entry name" value="DNA/RNA_pol_sf"/>
</dbReference>
<evidence type="ECO:0000259" key="2">
    <source>
        <dbReference type="Pfam" id="PF24626"/>
    </source>
</evidence>
<protein>
    <recommendedName>
        <fullName evidence="2">Tf2-1-like SH3-like domain-containing protein</fullName>
    </recommendedName>
</protein>
<dbReference type="Pfam" id="PF24626">
    <property type="entry name" value="SH3_Tf2-1"/>
    <property type="match status" value="1"/>
</dbReference>
<evidence type="ECO:0000313" key="3">
    <source>
        <dbReference type="EMBL" id="GEU38981.1"/>
    </source>
</evidence>
<feature type="domain" description="Tf2-1-like SH3-like" evidence="2">
    <location>
        <begin position="1451"/>
        <end position="1515"/>
    </location>
</feature>
<gene>
    <name evidence="3" type="ORF">Tci_010959</name>
</gene>
<comment type="caution">
    <text evidence="3">The sequence shown here is derived from an EMBL/GenBank/DDBJ whole genome shotgun (WGS) entry which is preliminary data.</text>
</comment>
<evidence type="ECO:0000256" key="1">
    <source>
        <dbReference type="SAM" id="MobiDB-lite"/>
    </source>
</evidence>
<accession>A0A6L2JPH4</accession>
<feature type="region of interest" description="Disordered" evidence="1">
    <location>
        <begin position="216"/>
        <end position="239"/>
    </location>
</feature>
<proteinExistence type="predicted"/>
<reference evidence="3" key="1">
    <citation type="journal article" date="2019" name="Sci. Rep.">
        <title>Draft genome of Tanacetum cinerariifolium, the natural source of mosquito coil.</title>
        <authorList>
            <person name="Yamashiro T."/>
            <person name="Shiraishi A."/>
            <person name="Satake H."/>
            <person name="Nakayama K."/>
        </authorList>
    </citation>
    <scope>NUCLEOTIDE SEQUENCE</scope>
</reference>
<dbReference type="SUPFAM" id="SSF56672">
    <property type="entry name" value="DNA/RNA polymerases"/>
    <property type="match status" value="1"/>
</dbReference>
<dbReference type="PANTHER" id="PTHR46148:SF57">
    <property type="entry name" value="OS12G0499874 PROTEIN"/>
    <property type="match status" value="1"/>
</dbReference>
<dbReference type="Gene3D" id="2.40.70.10">
    <property type="entry name" value="Acid Proteases"/>
    <property type="match status" value="1"/>
</dbReference>
<dbReference type="CDD" id="cd00303">
    <property type="entry name" value="retropepsin_like"/>
    <property type="match status" value="1"/>
</dbReference>
<sequence length="1846" mass="212307">METKDTLSSCSYSDEQDMQKMLKRAKILKGSCLKGFSALKSNFTRKLKQCITKSEFERAFRHIFGEDVDTFTRTFSQNIDTLEQQLTKETILESNCQNAFRVLKTQFEKIFTFVLIKPSSLDGTYARKDFHAYTGMEPQLFKETILKNFDFIKNYMLKTIIHAQMIQQRLDDKEFHIQECIVQEVKASDAISEDKAQERCMTTEENVDMSKALDASVVDTESSVTESVEQDTSSRSRNDAHVDDADIIPIYDEEPMVDVHTTAEINIFAIGQQHTEQPEFNNKGEVDQNAEQCHDTCPLPAKLTDSQTTELSNQSLESKNICLKKTVAQFQKEFLRMEAHYVNLELKYQNQASKYGQHGQFSKVKSKEAKIKHDIDERGFAIATLKNELRKLTGNSVNTKFTKSSILGKLVLQPHRNQSVVRQPTAFKSERPRILKPRFASQVDVNNDLSKPVTTHYLPMERKYVVVKPPHVIASSESRNSSKNMPRFSSNDMVHNHCLKEAKKKHKKAIEIQDLVSCLLLDHKAQRMVANQNLEATLKHLGIGLLPRVVLQRQRLWKPTSKSFKTVGLRWVPTGKIFNSSTIKADSEPLNGSNVDITNQYECEQTLDVSAGTLNLSVAMTSDHKNSKLRIHDHSNELSSSKLVPKVVPSADTTTTSRQELELLFHHHITIMRQTLEESLTKFMAESTKRHEENSNIIKEIRASIDAAIRNQGASIKTLEIQIGQMSKVLQERGIEGLPGSIESNPMDHVKSISTTKADSSEIRQAQDVKILKAYDHTLPKKEEDLGSFTLPYFILIICFDKALVDIGASVSVMSFSTYTNLGPGILSHTTLTIELVDRTIKQPMGIAKNVLVRIGKFIFPIDFIILDIPEDEDVPLILDRPFLSTAHSKIDVYKRKITLRVREEKLVFKNKEDHEGKSPAEALIDIPIFVGKFSILTEIHSRGQVRANDGRMTLKEKTLHMAYRTPLDTTYGCVWTLSVFEWRVRFPSIYRLRISWVPIGIVVAVLKFSFHYRSSIVGYERVDIIIELIVKYKAEKVCHEAMVRMPLVDLKVFEDGLFRMCIDFRELSKIYLYSDCHQIRVHEDETPKTAFRMRYECYEFTVMPFGSTRGLRRSRVAFEDEFGAVEEREVSCEARQGQSRVKRELFRSCRNNMGNEPILALPKGSDNFIVMRGARVKMCDVRTLIMEEVHAMKYFIPLGSLGTRVDMSTAYHPYNDGQSECTFWMLENMFRACVRNLAEVRILTFCGMSFPTKIVIIRVFKVFSLEALNSRKCRSPVLWAEIRESNLIRPELVLETIDKVVLIKKKLKSARDRQKSYVDKRHEIRVDKTLRFVEEPVEIMDREVKKLKHMKRELVKVRWNSKCGPKFTWEHKDHMSINSIYHFEVYGHLILSMFEFVDEYSICSRVVIMEMYSVLHVMKIETIHERLKAAQDRWKSYTDNRRKPIEFEVGNYVMLKVSSSKDVLRFRNIGKLSIRFTRPFKILKSVGEVAYVLELPEEMKGIHNDFHVSHLRKFLADEMNVVTLDDIEIDLELTSQEEPKAILGRKTRQLRNKEIPFVKVQWRHCKGCSIRWDLEEMPGTLVTPNEPIDSLSIGDEHLNTILATESNEFIKSCIENLVPNPSESDGENGCDVHACFTTFSNEEINSIRIDQHHFNAESDLIESLLNHDSSIFSSSSKSNYLLDEFAGELTLLKSISPGMDETDCYPDNEIRLTKRLLYENSSPYPPEEFVSENSNVDIESFSISPIPVKDSDSYMEEIDLSFNPDDPMSPSIEDDEDDSEGDNIFLERLLHDDPIPLPDTLDFSYDVRVFLPFFTYLVTSSILHSFRNEDTIFDPGITINRFLFI</sequence>
<organism evidence="3">
    <name type="scientific">Tanacetum cinerariifolium</name>
    <name type="common">Dalmatian daisy</name>
    <name type="synonym">Chrysanthemum cinerariifolium</name>
    <dbReference type="NCBI Taxonomy" id="118510"/>
    <lineage>
        <taxon>Eukaryota</taxon>
        <taxon>Viridiplantae</taxon>
        <taxon>Streptophyta</taxon>
        <taxon>Embryophyta</taxon>
        <taxon>Tracheophyta</taxon>
        <taxon>Spermatophyta</taxon>
        <taxon>Magnoliopsida</taxon>
        <taxon>eudicotyledons</taxon>
        <taxon>Gunneridae</taxon>
        <taxon>Pentapetalae</taxon>
        <taxon>asterids</taxon>
        <taxon>campanulids</taxon>
        <taxon>Asterales</taxon>
        <taxon>Asteraceae</taxon>
        <taxon>Asteroideae</taxon>
        <taxon>Anthemideae</taxon>
        <taxon>Anthemidinae</taxon>
        <taxon>Tanacetum</taxon>
    </lineage>
</organism>
<dbReference type="EMBL" id="BKCJ010001118">
    <property type="protein sequence ID" value="GEU38981.1"/>
    <property type="molecule type" value="Genomic_DNA"/>
</dbReference>
<dbReference type="InterPro" id="IPR056924">
    <property type="entry name" value="SH3_Tf2-1"/>
</dbReference>
<dbReference type="Gene3D" id="3.10.10.10">
    <property type="entry name" value="HIV Type 1 Reverse Transcriptase, subunit A, domain 1"/>
    <property type="match status" value="1"/>
</dbReference>
<name>A0A6L2JPH4_TANCI</name>